<feature type="compositionally biased region" description="Low complexity" evidence="1">
    <location>
        <begin position="14"/>
        <end position="30"/>
    </location>
</feature>
<evidence type="ECO:0000256" key="1">
    <source>
        <dbReference type="SAM" id="MobiDB-lite"/>
    </source>
</evidence>
<reference evidence="2 3" key="1">
    <citation type="submission" date="2024-04" db="EMBL/GenBank/DDBJ databases">
        <title>Tritrichomonas musculus Genome.</title>
        <authorList>
            <person name="Alves-Ferreira E."/>
            <person name="Grigg M."/>
            <person name="Lorenzi H."/>
            <person name="Galac M."/>
        </authorList>
    </citation>
    <scope>NUCLEOTIDE SEQUENCE [LARGE SCALE GENOMIC DNA]</scope>
    <source>
        <strain evidence="2 3">EAF2021</strain>
    </source>
</reference>
<dbReference type="EMBL" id="JAPFFF010000038">
    <property type="protein sequence ID" value="KAK8842301.1"/>
    <property type="molecule type" value="Genomic_DNA"/>
</dbReference>
<organism evidence="2 3">
    <name type="scientific">Tritrichomonas musculus</name>
    <dbReference type="NCBI Taxonomy" id="1915356"/>
    <lineage>
        <taxon>Eukaryota</taxon>
        <taxon>Metamonada</taxon>
        <taxon>Parabasalia</taxon>
        <taxon>Tritrichomonadida</taxon>
        <taxon>Tritrichomonadidae</taxon>
        <taxon>Tritrichomonas</taxon>
    </lineage>
</organism>
<evidence type="ECO:0000313" key="3">
    <source>
        <dbReference type="Proteomes" id="UP001470230"/>
    </source>
</evidence>
<feature type="region of interest" description="Disordered" evidence="1">
    <location>
        <begin position="1"/>
        <end position="54"/>
    </location>
</feature>
<gene>
    <name evidence="2" type="ORF">M9Y10_025878</name>
</gene>
<protein>
    <submittedName>
        <fullName evidence="2">Uncharacterized protein</fullName>
    </submittedName>
</protein>
<comment type="caution">
    <text evidence="2">The sequence shown here is derived from an EMBL/GenBank/DDBJ whole genome shotgun (WGS) entry which is preliminary data.</text>
</comment>
<accession>A0ABR2H8V8</accession>
<name>A0ABR2H8V8_9EUKA</name>
<evidence type="ECO:0000313" key="2">
    <source>
        <dbReference type="EMBL" id="KAK8842301.1"/>
    </source>
</evidence>
<sequence length="120" mass="13528">MSAPVSQVPSRFPSPTSYSQPVSISSSDSSQGFGDWINWPPSAQGSPVGSPLEPSWFSISTEDYMTSSQEAYSEDEYESIFERKKEILEKIQTIEYKILLEQRKLAALNHEKSQLDSLFQ</sequence>
<proteinExistence type="predicted"/>
<dbReference type="Proteomes" id="UP001470230">
    <property type="component" value="Unassembled WGS sequence"/>
</dbReference>
<keyword evidence="3" id="KW-1185">Reference proteome</keyword>